<proteinExistence type="predicted"/>
<dbReference type="EMBL" id="AM889285">
    <property type="protein sequence ID" value="CAP57540.1"/>
    <property type="molecule type" value="Genomic_DNA"/>
</dbReference>
<gene>
    <name evidence="2" type="ordered locus">GDI3597</name>
</gene>
<evidence type="ECO:0000313" key="2">
    <source>
        <dbReference type="EMBL" id="CAP57540.1"/>
    </source>
</evidence>
<name>A9H6S4_GLUDA</name>
<evidence type="ECO:0000313" key="3">
    <source>
        <dbReference type="Proteomes" id="UP000001176"/>
    </source>
</evidence>
<dbReference type="Proteomes" id="UP000001176">
    <property type="component" value="Chromosome"/>
</dbReference>
<protein>
    <submittedName>
        <fullName evidence="2">Uncharacterized protein</fullName>
    </submittedName>
</protein>
<evidence type="ECO:0000256" key="1">
    <source>
        <dbReference type="SAM" id="MobiDB-lite"/>
    </source>
</evidence>
<feature type="region of interest" description="Disordered" evidence="1">
    <location>
        <begin position="132"/>
        <end position="174"/>
    </location>
</feature>
<sequence length="195" mass="20954">MSGGRCPSCAPRHMAAPTIEFLQAKLAAGQGIAHDLMRLGTASLPRDERGIEKLGRATDHMTTRLCPAHSGGVRHIGENHAGIMAGNKGAAVDLCPTLGPDRSHSLPDRNVREIAIFHRPALRSIAATAADTELNTTGRRHPGISSAARGSPSGRQASDRRIRRGIRPTLRTQLGRPRSFKLGIGYSPYASRDYR</sequence>
<keyword evidence="3" id="KW-1185">Reference proteome</keyword>
<organism evidence="2 3">
    <name type="scientific">Gluconacetobacter diazotrophicus (strain ATCC 49037 / DSM 5601 / CCUG 37298 / CIP 103539 / LMG 7603 / PAl5)</name>
    <dbReference type="NCBI Taxonomy" id="272568"/>
    <lineage>
        <taxon>Bacteria</taxon>
        <taxon>Pseudomonadati</taxon>
        <taxon>Pseudomonadota</taxon>
        <taxon>Alphaproteobacteria</taxon>
        <taxon>Acetobacterales</taxon>
        <taxon>Acetobacteraceae</taxon>
        <taxon>Gluconacetobacter</taxon>
    </lineage>
</organism>
<accession>A9H6S4</accession>
<dbReference type="KEGG" id="gdi:GDI3597"/>
<reference evidence="2 3" key="1">
    <citation type="journal article" date="2009" name="BMC Genomics">
        <title>Complete genome sequence of the sugarcane nitrogen-fixing endophyte Gluconacetobacter diazotrophicus Pal5.</title>
        <authorList>
            <person name="Bertalan M."/>
            <person name="Albano R."/>
            <person name="Padua V."/>
            <person name="Rouws L."/>
            <person name="Rojas C."/>
            <person name="Hemerly A."/>
            <person name="Teixeira K."/>
            <person name="Schwab S."/>
            <person name="Araujo J."/>
            <person name="Oliveira A."/>
            <person name="Franca L."/>
            <person name="Magalhaes V."/>
            <person name="Alqueres S."/>
            <person name="Cardoso A."/>
            <person name="Almeida W."/>
            <person name="Loureiro M.M."/>
            <person name="Nogueira E."/>
            <person name="Cidade D."/>
            <person name="Oliveira D."/>
            <person name="Simao T."/>
            <person name="Macedo J."/>
            <person name="Valadao A."/>
            <person name="Dreschsel M."/>
            <person name="Freitas F."/>
            <person name="Vidal M."/>
            <person name="Guedes H."/>
            <person name="Rodrigues E."/>
            <person name="Meneses C."/>
            <person name="Brioso P."/>
            <person name="Pozzer L."/>
            <person name="Figueiredo D."/>
            <person name="Montano H."/>
            <person name="Junior J."/>
            <person name="Filho G."/>
            <person name="Flores V."/>
            <person name="Ferreira B."/>
            <person name="Branco A."/>
            <person name="Gonzalez P."/>
            <person name="Guillobel H."/>
            <person name="Lemos M."/>
            <person name="Seibel L."/>
            <person name="Macedo J."/>
            <person name="Alves-Ferreira M."/>
            <person name="Sachetto-Martins G."/>
            <person name="Coelho A."/>
            <person name="Santos E."/>
            <person name="Amaral G."/>
            <person name="Neves A."/>
            <person name="Pacheco A.B."/>
            <person name="Carvalho D."/>
            <person name="Lery L."/>
            <person name="Bisch P."/>
            <person name="Rossle S.C."/>
            <person name="Urmenyi T."/>
            <person name="Kruger W.V."/>
            <person name="Martins O."/>
            <person name="Baldani J.I."/>
            <person name="Ferreira P.C."/>
        </authorList>
    </citation>
    <scope>NUCLEOTIDE SEQUENCE [LARGE SCALE GENOMIC DNA]</scope>
    <source>
        <strain evidence="3">ATCC 49037 / DSM 5601 / CCUG 37298 / CIP 103539 / LMG 7603 / PAl5</strain>
    </source>
</reference>
<dbReference type="AlphaFoldDB" id="A9H6S4"/>